<protein>
    <submittedName>
        <fullName evidence="15">STE-domain-containing protein</fullName>
    </submittedName>
</protein>
<keyword evidence="10" id="KW-0539">Nucleus</keyword>
<evidence type="ECO:0000256" key="6">
    <source>
        <dbReference type="ARBA" id="ARBA00022833"/>
    </source>
</evidence>
<feature type="region of interest" description="Disordered" evidence="13">
    <location>
        <begin position="354"/>
        <end position="409"/>
    </location>
</feature>
<proteinExistence type="inferred from homology"/>
<evidence type="ECO:0000259" key="14">
    <source>
        <dbReference type="PROSITE" id="PS50157"/>
    </source>
</evidence>
<dbReference type="GO" id="GO:0003677">
    <property type="term" value="F:DNA binding"/>
    <property type="evidence" value="ECO:0007669"/>
    <property type="project" value="UniProtKB-KW"/>
</dbReference>
<dbReference type="RefSeq" id="XP_027617986.1">
    <property type="nucleotide sequence ID" value="XM_027762185.1"/>
</dbReference>
<keyword evidence="6" id="KW-0862">Zinc</keyword>
<dbReference type="InterPro" id="IPR013087">
    <property type="entry name" value="Znf_C2H2_type"/>
</dbReference>
<dbReference type="PANTHER" id="PTHR47427:SF1">
    <property type="entry name" value="PROTEIN STE12"/>
    <property type="match status" value="1"/>
</dbReference>
<dbReference type="SUPFAM" id="SSF57667">
    <property type="entry name" value="beta-beta-alpha zinc fingers"/>
    <property type="match status" value="1"/>
</dbReference>
<keyword evidence="7" id="KW-0805">Transcription regulation</keyword>
<evidence type="ECO:0000256" key="13">
    <source>
        <dbReference type="SAM" id="MobiDB-lite"/>
    </source>
</evidence>
<keyword evidence="16" id="KW-1185">Reference proteome</keyword>
<dbReference type="PROSITE" id="PS50157">
    <property type="entry name" value="ZINC_FINGER_C2H2_2"/>
    <property type="match status" value="2"/>
</dbReference>
<dbReference type="GO" id="GO:1990526">
    <property type="term" value="C:Ste12p-Dig1p-Dig2p complex"/>
    <property type="evidence" value="ECO:0007669"/>
    <property type="project" value="TreeGrafter"/>
</dbReference>
<dbReference type="InterPro" id="IPR036236">
    <property type="entry name" value="Znf_C2H2_sf"/>
</dbReference>
<evidence type="ECO:0000256" key="11">
    <source>
        <dbReference type="ARBA" id="ARBA00024345"/>
    </source>
</evidence>
<evidence type="ECO:0000313" key="15">
    <source>
        <dbReference type="EMBL" id="GBE87073.1"/>
    </source>
</evidence>
<dbReference type="OrthoDB" id="1095242at2759"/>
<dbReference type="GO" id="GO:0008270">
    <property type="term" value="F:zinc ion binding"/>
    <property type="evidence" value="ECO:0007669"/>
    <property type="project" value="UniProtKB-KW"/>
</dbReference>
<evidence type="ECO:0000256" key="7">
    <source>
        <dbReference type="ARBA" id="ARBA00023015"/>
    </source>
</evidence>
<comment type="subcellular location">
    <subcellularLocation>
        <location evidence="2">Nucleus</location>
    </subcellularLocation>
</comment>
<dbReference type="GO" id="GO:0003700">
    <property type="term" value="F:DNA-binding transcription factor activity"/>
    <property type="evidence" value="ECO:0007669"/>
    <property type="project" value="InterPro"/>
</dbReference>
<feature type="compositionally biased region" description="Polar residues" evidence="13">
    <location>
        <begin position="99"/>
        <end position="112"/>
    </location>
</feature>
<dbReference type="Gene3D" id="3.30.160.60">
    <property type="entry name" value="Classic Zinc Finger"/>
    <property type="match status" value="2"/>
</dbReference>
<feature type="compositionally biased region" description="Basic and acidic residues" evidence="13">
    <location>
        <begin position="82"/>
        <end position="92"/>
    </location>
</feature>
<organism evidence="15 16">
    <name type="scientific">Sparassis crispa</name>
    <dbReference type="NCBI Taxonomy" id="139825"/>
    <lineage>
        <taxon>Eukaryota</taxon>
        <taxon>Fungi</taxon>
        <taxon>Dikarya</taxon>
        <taxon>Basidiomycota</taxon>
        <taxon>Agaricomycotina</taxon>
        <taxon>Agaricomycetes</taxon>
        <taxon>Polyporales</taxon>
        <taxon>Sparassidaceae</taxon>
        <taxon>Sparassis</taxon>
    </lineage>
</organism>
<evidence type="ECO:0000256" key="9">
    <source>
        <dbReference type="ARBA" id="ARBA00023163"/>
    </source>
</evidence>
<dbReference type="AlphaFoldDB" id="A0A401GXZ5"/>
<reference evidence="15 16" key="1">
    <citation type="journal article" date="2018" name="Sci. Rep.">
        <title>Genome sequence of the cauliflower mushroom Sparassis crispa (Hanabiratake) and its association with beneficial usage.</title>
        <authorList>
            <person name="Kiyama R."/>
            <person name="Furutani Y."/>
            <person name="Kawaguchi K."/>
            <person name="Nakanishi T."/>
        </authorList>
    </citation>
    <scope>NUCLEOTIDE SEQUENCE [LARGE SCALE GENOMIC DNA]</scope>
</reference>
<evidence type="ECO:0000256" key="2">
    <source>
        <dbReference type="ARBA" id="ARBA00004123"/>
    </source>
</evidence>
<dbReference type="EMBL" id="BFAD01000010">
    <property type="protein sequence ID" value="GBE87073.1"/>
    <property type="molecule type" value="Genomic_DNA"/>
</dbReference>
<evidence type="ECO:0000256" key="4">
    <source>
        <dbReference type="ARBA" id="ARBA00022737"/>
    </source>
</evidence>
<feature type="domain" description="C2H2-type" evidence="14">
    <location>
        <begin position="652"/>
        <end position="679"/>
    </location>
</feature>
<evidence type="ECO:0000313" key="16">
    <source>
        <dbReference type="Proteomes" id="UP000287166"/>
    </source>
</evidence>
<accession>A0A401GXZ5</accession>
<dbReference type="Pfam" id="PF02200">
    <property type="entry name" value="STE"/>
    <property type="match status" value="1"/>
</dbReference>
<dbReference type="GO" id="GO:0005634">
    <property type="term" value="C:nucleus"/>
    <property type="evidence" value="ECO:0007669"/>
    <property type="project" value="UniProtKB-SubCell"/>
</dbReference>
<comment type="caution">
    <text evidence="15">The sequence shown here is derived from an EMBL/GenBank/DDBJ whole genome shotgun (WGS) entry which is preliminary data.</text>
</comment>
<keyword evidence="5 12" id="KW-0863">Zinc-finger</keyword>
<comment type="function">
    <text evidence="1">May be involved in transcriptional regulation.</text>
</comment>
<feature type="region of interest" description="Disordered" evidence="13">
    <location>
        <begin position="74"/>
        <end position="129"/>
    </location>
</feature>
<feature type="region of interest" description="Disordered" evidence="13">
    <location>
        <begin position="682"/>
        <end position="707"/>
    </location>
</feature>
<feature type="region of interest" description="Disordered" evidence="13">
    <location>
        <begin position="22"/>
        <end position="49"/>
    </location>
</feature>
<evidence type="ECO:0000256" key="3">
    <source>
        <dbReference type="ARBA" id="ARBA00022723"/>
    </source>
</evidence>
<evidence type="ECO:0000256" key="1">
    <source>
        <dbReference type="ARBA" id="ARBA00003767"/>
    </source>
</evidence>
<evidence type="ECO:0000256" key="10">
    <source>
        <dbReference type="ARBA" id="ARBA00023242"/>
    </source>
</evidence>
<dbReference type="GeneID" id="38783990"/>
<dbReference type="Proteomes" id="UP000287166">
    <property type="component" value="Unassembled WGS sequence"/>
</dbReference>
<keyword evidence="9" id="KW-0804">Transcription</keyword>
<feature type="compositionally biased region" description="Basic residues" evidence="13">
    <location>
        <begin position="428"/>
        <end position="439"/>
    </location>
</feature>
<keyword evidence="8" id="KW-0238">DNA-binding</keyword>
<dbReference type="Pfam" id="PF00096">
    <property type="entry name" value="zf-C2H2"/>
    <property type="match status" value="2"/>
</dbReference>
<feature type="region of interest" description="Disordered" evidence="13">
    <location>
        <begin position="428"/>
        <end position="467"/>
    </location>
</feature>
<keyword evidence="4" id="KW-0677">Repeat</keyword>
<feature type="compositionally biased region" description="Polar residues" evidence="13">
    <location>
        <begin position="511"/>
        <end position="520"/>
    </location>
</feature>
<feature type="compositionally biased region" description="Low complexity" evidence="13">
    <location>
        <begin position="24"/>
        <end position="39"/>
    </location>
</feature>
<feature type="compositionally biased region" description="Acidic residues" evidence="13">
    <location>
        <begin position="684"/>
        <end position="707"/>
    </location>
</feature>
<evidence type="ECO:0000256" key="8">
    <source>
        <dbReference type="ARBA" id="ARBA00023125"/>
    </source>
</evidence>
<dbReference type="PROSITE" id="PS00028">
    <property type="entry name" value="ZINC_FINGER_C2H2_1"/>
    <property type="match status" value="2"/>
</dbReference>
<dbReference type="InParanoid" id="A0A401GXZ5"/>
<dbReference type="FunFam" id="3.30.160.60:FF:000097">
    <property type="entry name" value="Zinc finger protein"/>
    <property type="match status" value="1"/>
</dbReference>
<comment type="similarity">
    <text evidence="11">Belongs to the STE12 transcription factor family.</text>
</comment>
<dbReference type="InterPro" id="IPR052127">
    <property type="entry name" value="STE12_transcription_factor"/>
</dbReference>
<evidence type="ECO:0000256" key="12">
    <source>
        <dbReference type="PROSITE-ProRule" id="PRU00042"/>
    </source>
</evidence>
<dbReference type="STRING" id="139825.A0A401GXZ5"/>
<dbReference type="InterPro" id="IPR003120">
    <property type="entry name" value="Ste12"/>
</dbReference>
<keyword evidence="3" id="KW-0479">Metal-binding</keyword>
<feature type="domain" description="C2H2-type" evidence="14">
    <location>
        <begin position="622"/>
        <end position="651"/>
    </location>
</feature>
<sequence>MDTLVSQHPLQHPLQNHTILESMPYSQSPGPSAQSSPNPYQQQMQYSAHDDQGLRHRYEQHLLFDGPHPGSSLQISTGAVSHAHEPEEETAHPLRSKPTLLNHQESHTLTGHSDQEPAHPSIADSITMGQPGPFGGLTRLLTHQERELLNHLDRLKFFLATAPSRWSSDDDGMMTSATSGLPVGHPNSAHPALNRFLLPNAEYVSCVLWGGLYHITGTDIVRALVFRFEAFGRPVRNMKKFEEGVFSDLRNLKPGVDACLEEPKSPFLDLLFKYQCIRTQKKQKVFYWFSVPHDRLFLDALERDLKREKMGLESTTVVTGEPALSFTYDPKRSLYDQFSKAQGGVEGEGELEAAVRRADDSHSESEHSNDSPSGSQKAMSDVDTSTDEMNAEEGPSTKRNKTLPPALQGPNSAFFSMFSLFEGSPTYKQRRKKIHKGSRKSPNATEGVDDGAGVQEMRTPEPHIDRFGRDTTRMSAAEMFMAQARGDFGGQSNPDLLATQRDRQRRLEAHASSTLGSRQSRPPYLADLTGPGVAGSAIAQAPSSAPAQYPPTSNVHPSLLAQSPMSINRPHVEQRHTYPAMAFQQPQLRSNTQPYPADAIGMSTSWQLASDGGMPFPRTKAFVCPLFSCGRMFKRTEHLKRHLRTHTLERPYQCQRCRKRFSRSDNLNQHYRVHLRDGGSLVPLEDEAGNADVDSEEIDELEGDEDSLDGTMEYLGGIASMPSVHMCEVEVQGQVTEVQGDEEGLVMATGAVNPTVTPDARMDGADGQEAYYSDSMAHVVRGSPDQSSYLAMNASPGVQWATVRQDPGSSFTSGAMASHHARANSYSAPGAEYVTSISAPSQKATFDHSSLYPADLDMSGPGPIRRHRSATPTISKYGESIRRPYSAAVSEHGSPAPASRSYHPYALAAQIHSAESSPMVYTVPLGYSASQRLVNRSGSHSRSNSGCQLQDQMQQMLNLEQMDAETMAFAEEAVSTHAVPFNNATYCTDSPMQYAAVGGSFELELAPDPQNMQAIYNDLDMSNAQDAQFPPSLGVGYYSTLPHGEISM</sequence>
<feature type="compositionally biased region" description="Basic and acidic residues" evidence="13">
    <location>
        <begin position="354"/>
        <end position="369"/>
    </location>
</feature>
<dbReference type="GO" id="GO:1990527">
    <property type="term" value="C:Tec1p-Ste12p-Dig1p complex"/>
    <property type="evidence" value="ECO:0007669"/>
    <property type="project" value="TreeGrafter"/>
</dbReference>
<dbReference type="SMART" id="SM00355">
    <property type="entry name" value="ZnF_C2H2"/>
    <property type="match status" value="2"/>
</dbReference>
<evidence type="ECO:0000256" key="5">
    <source>
        <dbReference type="ARBA" id="ARBA00022771"/>
    </source>
</evidence>
<gene>
    <name evidence="15" type="ORF">SCP_1003200</name>
</gene>
<name>A0A401GXZ5_9APHY</name>
<feature type="region of interest" description="Disordered" evidence="13">
    <location>
        <begin position="502"/>
        <end position="531"/>
    </location>
</feature>
<dbReference type="PANTHER" id="PTHR47427">
    <property type="entry name" value="PROTEIN STE12"/>
    <property type="match status" value="1"/>
</dbReference>
<feature type="compositionally biased region" description="Basic and acidic residues" evidence="13">
    <location>
        <begin position="458"/>
        <end position="467"/>
    </location>
</feature>
<dbReference type="SMART" id="SM00424">
    <property type="entry name" value="STE"/>
    <property type="match status" value="1"/>
</dbReference>